<proteinExistence type="predicted"/>
<evidence type="ECO:0000313" key="8">
    <source>
        <dbReference type="Proteomes" id="UP000594263"/>
    </source>
</evidence>
<keyword evidence="3" id="KW-0238">DNA-binding</keyword>
<evidence type="ECO:0000256" key="5">
    <source>
        <dbReference type="ARBA" id="ARBA00023242"/>
    </source>
</evidence>
<dbReference type="PANTHER" id="PTHR11945:SF387">
    <property type="entry name" value="AGAMOUS-LIKE MADS-BOX PROTEIN AGL80"/>
    <property type="match status" value="1"/>
</dbReference>
<organism evidence="7 8">
    <name type="scientific">Kalanchoe fedtschenkoi</name>
    <name type="common">Lavender scallops</name>
    <name type="synonym">South American air plant</name>
    <dbReference type="NCBI Taxonomy" id="63787"/>
    <lineage>
        <taxon>Eukaryota</taxon>
        <taxon>Viridiplantae</taxon>
        <taxon>Streptophyta</taxon>
        <taxon>Embryophyta</taxon>
        <taxon>Tracheophyta</taxon>
        <taxon>Spermatophyta</taxon>
        <taxon>Magnoliopsida</taxon>
        <taxon>eudicotyledons</taxon>
        <taxon>Gunneridae</taxon>
        <taxon>Pentapetalae</taxon>
        <taxon>Saxifragales</taxon>
        <taxon>Crassulaceae</taxon>
        <taxon>Kalanchoe</taxon>
    </lineage>
</organism>
<keyword evidence="4" id="KW-0804">Transcription</keyword>
<dbReference type="Gramene" id="Kaladp0093s0127.1.v1.1">
    <property type="protein sequence ID" value="Kaladp0093s0127.1.v1.1.CDS.1"/>
    <property type="gene ID" value="Kaladp0093s0127.v1.1"/>
</dbReference>
<dbReference type="OMA" id="HKNSSEM"/>
<evidence type="ECO:0000256" key="2">
    <source>
        <dbReference type="ARBA" id="ARBA00023015"/>
    </source>
</evidence>
<feature type="domain" description="MADS-box" evidence="6">
    <location>
        <begin position="1"/>
        <end position="47"/>
    </location>
</feature>
<name>A0A7N0UZ11_KALFE</name>
<protein>
    <recommendedName>
        <fullName evidence="6">MADS-box domain-containing protein</fullName>
    </recommendedName>
</protein>
<keyword evidence="8" id="KW-1185">Reference proteome</keyword>
<dbReference type="EnsemblPlants" id="Kaladp0093s0127.1.v1.1">
    <property type="protein sequence ID" value="Kaladp0093s0127.1.v1.1.CDS.1"/>
    <property type="gene ID" value="Kaladp0093s0127.v1.1"/>
</dbReference>
<dbReference type="PROSITE" id="PS50066">
    <property type="entry name" value="MADS_BOX_2"/>
    <property type="match status" value="1"/>
</dbReference>
<dbReference type="GO" id="GO:0000978">
    <property type="term" value="F:RNA polymerase II cis-regulatory region sequence-specific DNA binding"/>
    <property type="evidence" value="ECO:0007669"/>
    <property type="project" value="TreeGrafter"/>
</dbReference>
<dbReference type="SUPFAM" id="SSF55455">
    <property type="entry name" value="SRF-like"/>
    <property type="match status" value="1"/>
</dbReference>
<sequence>MARRGIKLELIPSISARITTFRKRKKSFFKKLNELKKLCEVDVCAFIKNPFDGKMEAWPSDPEAKSVAERFKNALAAKKKRYGMNQESYLRKNIENFANKLEKQEKKNDDLVFDMMVNGFGIEQAGLDNPEDLRRALGKKIKEVDEKIDHMSIDLNKIPSGSPLS</sequence>
<evidence type="ECO:0000256" key="1">
    <source>
        <dbReference type="ARBA" id="ARBA00004123"/>
    </source>
</evidence>
<dbReference type="Pfam" id="PF00319">
    <property type="entry name" value="SRF-TF"/>
    <property type="match status" value="1"/>
</dbReference>
<keyword evidence="5" id="KW-0539">Nucleus</keyword>
<accession>A0A7N0UZ11</accession>
<evidence type="ECO:0000256" key="3">
    <source>
        <dbReference type="ARBA" id="ARBA00023125"/>
    </source>
</evidence>
<dbReference type="Proteomes" id="UP000594263">
    <property type="component" value="Unplaced"/>
</dbReference>
<evidence type="ECO:0000259" key="6">
    <source>
        <dbReference type="PROSITE" id="PS50066"/>
    </source>
</evidence>
<keyword evidence="2" id="KW-0805">Transcription regulation</keyword>
<comment type="subcellular location">
    <subcellularLocation>
        <location evidence="1">Nucleus</location>
    </subcellularLocation>
</comment>
<evidence type="ECO:0000256" key="4">
    <source>
        <dbReference type="ARBA" id="ARBA00023163"/>
    </source>
</evidence>
<dbReference type="GO" id="GO:0046983">
    <property type="term" value="F:protein dimerization activity"/>
    <property type="evidence" value="ECO:0007669"/>
    <property type="project" value="InterPro"/>
</dbReference>
<dbReference type="Gene3D" id="3.40.1810.10">
    <property type="entry name" value="Transcription factor, MADS-box"/>
    <property type="match status" value="1"/>
</dbReference>
<evidence type="ECO:0000313" key="7">
    <source>
        <dbReference type="EnsemblPlants" id="Kaladp0093s0127.1.v1.1.CDS.1"/>
    </source>
</evidence>
<dbReference type="InterPro" id="IPR036879">
    <property type="entry name" value="TF_MADSbox_sf"/>
</dbReference>
<dbReference type="PANTHER" id="PTHR11945">
    <property type="entry name" value="MADS BOX PROTEIN"/>
    <property type="match status" value="1"/>
</dbReference>
<reference evidence="7" key="1">
    <citation type="submission" date="2021-01" db="UniProtKB">
        <authorList>
            <consortium name="EnsemblPlants"/>
        </authorList>
    </citation>
    <scope>IDENTIFICATION</scope>
</reference>
<dbReference type="GO" id="GO:0000981">
    <property type="term" value="F:DNA-binding transcription factor activity, RNA polymerase II-specific"/>
    <property type="evidence" value="ECO:0007669"/>
    <property type="project" value="TreeGrafter"/>
</dbReference>
<dbReference type="InterPro" id="IPR002100">
    <property type="entry name" value="TF_MADSbox"/>
</dbReference>
<dbReference type="SMART" id="SM00432">
    <property type="entry name" value="MADS"/>
    <property type="match status" value="1"/>
</dbReference>
<dbReference type="GO" id="GO:0005634">
    <property type="term" value="C:nucleus"/>
    <property type="evidence" value="ECO:0007669"/>
    <property type="project" value="UniProtKB-SubCell"/>
</dbReference>
<dbReference type="AlphaFoldDB" id="A0A7N0UZ11"/>